<dbReference type="InterPro" id="IPR036864">
    <property type="entry name" value="Zn2-C6_fun-type_DNA-bd_sf"/>
</dbReference>
<evidence type="ECO:0000256" key="2">
    <source>
        <dbReference type="SAM" id="MobiDB-lite"/>
    </source>
</evidence>
<proteinExistence type="predicted"/>
<dbReference type="PANTHER" id="PTHR38111">
    <property type="entry name" value="ZN(2)-C6 FUNGAL-TYPE DOMAIN-CONTAINING PROTEIN-RELATED"/>
    <property type="match status" value="1"/>
</dbReference>
<dbReference type="PROSITE" id="PS00463">
    <property type="entry name" value="ZN2_CY6_FUNGAL_1"/>
    <property type="match status" value="1"/>
</dbReference>
<sequence>MQRTHPKRQNRARYEIMAGVPSGRGCNSCRKQKKKCDQAKPACARCARLKIPCTGSGVKRFVFKSENSQASGKRSRALVPTNTNPQPSAGPRNDKTLIASNLVHIIELSNPAYDISTYGWFVKDLPRHIGSSKSLDAAIGAFVAGFSTLQNKTTSRVDAFHRYGNAVTALRESIHSSVGMNLADRMCSIYLIAICQVIPALPVLLPATNNESVRNGWGIPNAVQNGNLDLSDRGLMQTMLGVVVLESFTNRNVNLGPWLWKAVSILGESVRPLKSGDGMSFALLDLGTMGEVSCYIRDPDRYLYQIRCTYSLMQLEHPRLIQAMEEAIAKGKQSGSTSLQRRLAIRFHTANAVMLTMACILNRILRSFDNDPALLREAEGFVDQIIVLAEEASFNRPIAASAVSSPLVVTLASVEHYRYVEVETLLLEYESDFLGLQYFDSIEMIKKGFEHIDKNHRRDGQLLLQSAAGLEVDFHSVDPTIFPDIPDTADSNSTNTPLDSEPGCIIL</sequence>
<evidence type="ECO:0000313" key="5">
    <source>
        <dbReference type="Proteomes" id="UP000782241"/>
    </source>
</evidence>
<dbReference type="PROSITE" id="PS50048">
    <property type="entry name" value="ZN2_CY6_FUNGAL_2"/>
    <property type="match status" value="1"/>
</dbReference>
<name>A0A9P7KP30_9HYPO</name>
<dbReference type="EMBL" id="JAGPUO010000017">
    <property type="protein sequence ID" value="KAG5657388.1"/>
    <property type="molecule type" value="Genomic_DNA"/>
</dbReference>
<dbReference type="Gene3D" id="4.10.240.10">
    <property type="entry name" value="Zn(2)-C6 fungal-type DNA-binding domain"/>
    <property type="match status" value="1"/>
</dbReference>
<dbReference type="InterPro" id="IPR053178">
    <property type="entry name" value="Osmoadaptation_assoc"/>
</dbReference>
<dbReference type="Pfam" id="PF00172">
    <property type="entry name" value="Zn_clus"/>
    <property type="match status" value="1"/>
</dbReference>
<feature type="region of interest" description="Disordered" evidence="2">
    <location>
        <begin position="67"/>
        <end position="94"/>
    </location>
</feature>
<comment type="caution">
    <text evidence="4">The sequence shown here is derived from an EMBL/GenBank/DDBJ whole genome shotgun (WGS) entry which is preliminary data.</text>
</comment>
<keyword evidence="5" id="KW-1185">Reference proteome</keyword>
<organism evidence="4 5">
    <name type="scientific">Fusarium avenaceum</name>
    <dbReference type="NCBI Taxonomy" id="40199"/>
    <lineage>
        <taxon>Eukaryota</taxon>
        <taxon>Fungi</taxon>
        <taxon>Dikarya</taxon>
        <taxon>Ascomycota</taxon>
        <taxon>Pezizomycotina</taxon>
        <taxon>Sordariomycetes</taxon>
        <taxon>Hypocreomycetidae</taxon>
        <taxon>Hypocreales</taxon>
        <taxon>Nectriaceae</taxon>
        <taxon>Fusarium</taxon>
        <taxon>Fusarium tricinctum species complex</taxon>
    </lineage>
</organism>
<dbReference type="CDD" id="cd00067">
    <property type="entry name" value="GAL4"/>
    <property type="match status" value="1"/>
</dbReference>
<feature type="domain" description="Zn(2)-C6 fungal-type" evidence="3">
    <location>
        <begin position="25"/>
        <end position="54"/>
    </location>
</feature>
<dbReference type="SUPFAM" id="SSF57701">
    <property type="entry name" value="Zn2/Cys6 DNA-binding domain"/>
    <property type="match status" value="1"/>
</dbReference>
<evidence type="ECO:0000256" key="1">
    <source>
        <dbReference type="ARBA" id="ARBA00023242"/>
    </source>
</evidence>
<reference evidence="4" key="1">
    <citation type="submission" date="2021-04" db="EMBL/GenBank/DDBJ databases">
        <title>Draft genome of Fusarium avenaceum strain F156N33, isolated from an atmospheric sample in Virginia.</title>
        <authorList>
            <person name="Yang S."/>
            <person name="Vinatzer B.A."/>
            <person name="Coleman J."/>
        </authorList>
    </citation>
    <scope>NUCLEOTIDE SEQUENCE</scope>
    <source>
        <strain evidence="4">F156N33</strain>
    </source>
</reference>
<dbReference type="SMART" id="SM00066">
    <property type="entry name" value="GAL4"/>
    <property type="match status" value="1"/>
</dbReference>
<evidence type="ECO:0000259" key="3">
    <source>
        <dbReference type="PROSITE" id="PS50048"/>
    </source>
</evidence>
<keyword evidence="1" id="KW-0539">Nucleus</keyword>
<gene>
    <name evidence="4" type="ORF">KAF25_005952</name>
</gene>
<dbReference type="GO" id="GO:0000981">
    <property type="term" value="F:DNA-binding transcription factor activity, RNA polymerase II-specific"/>
    <property type="evidence" value="ECO:0007669"/>
    <property type="project" value="InterPro"/>
</dbReference>
<dbReference type="AlphaFoldDB" id="A0A9P7KP30"/>
<evidence type="ECO:0000313" key="4">
    <source>
        <dbReference type="EMBL" id="KAG5657388.1"/>
    </source>
</evidence>
<protein>
    <recommendedName>
        <fullName evidence="3">Zn(2)-C6 fungal-type domain-containing protein</fullName>
    </recommendedName>
</protein>
<dbReference type="PANTHER" id="PTHR38111:SF11">
    <property type="entry name" value="TRANSCRIPTION FACTOR DOMAIN-CONTAINING PROTEIN-RELATED"/>
    <property type="match status" value="1"/>
</dbReference>
<accession>A0A9P7KP30</accession>
<dbReference type="Proteomes" id="UP000782241">
    <property type="component" value="Unassembled WGS sequence"/>
</dbReference>
<dbReference type="InterPro" id="IPR001138">
    <property type="entry name" value="Zn2Cys6_DnaBD"/>
</dbReference>
<dbReference type="GO" id="GO:0008270">
    <property type="term" value="F:zinc ion binding"/>
    <property type="evidence" value="ECO:0007669"/>
    <property type="project" value="InterPro"/>
</dbReference>